<comment type="caution">
    <text evidence="10">The sequence shown here is derived from an EMBL/GenBank/DDBJ whole genome shotgun (WGS) entry which is preliminary data.</text>
</comment>
<reference evidence="10" key="1">
    <citation type="submission" date="2020-04" db="EMBL/GenBank/DDBJ databases">
        <authorList>
            <person name="Alioto T."/>
            <person name="Alioto T."/>
            <person name="Gomez Garrido J."/>
        </authorList>
    </citation>
    <scope>NUCLEOTIDE SEQUENCE</scope>
    <source>
        <strain evidence="10">A484AB</strain>
    </source>
</reference>
<protein>
    <recommendedName>
        <fullName evidence="8">DNA 3'-5' helicase</fullName>
        <ecNumber evidence="8">5.6.2.4</ecNumber>
    </recommendedName>
    <alternativeName>
        <fullName evidence="9">DNA 3'-5' helicase BLM</fullName>
    </alternativeName>
</protein>
<dbReference type="GO" id="GO:0000724">
    <property type="term" value="P:double-strand break repair via homologous recombination"/>
    <property type="evidence" value="ECO:0007669"/>
    <property type="project" value="TreeGrafter"/>
</dbReference>
<dbReference type="InterPro" id="IPR027417">
    <property type="entry name" value="P-loop_NTPase"/>
</dbReference>
<evidence type="ECO:0000256" key="5">
    <source>
        <dbReference type="ARBA" id="ARBA00023235"/>
    </source>
</evidence>
<accession>A0A7D9KAM2</accession>
<dbReference type="GO" id="GO:0005694">
    <property type="term" value="C:chromosome"/>
    <property type="evidence" value="ECO:0007669"/>
    <property type="project" value="TreeGrafter"/>
</dbReference>
<gene>
    <name evidence="10" type="ORF">PACLA_8A077957</name>
</gene>
<dbReference type="SUPFAM" id="SSF52540">
    <property type="entry name" value="P-loop containing nucleoside triphosphate hydrolases"/>
    <property type="match status" value="1"/>
</dbReference>
<evidence type="ECO:0000256" key="4">
    <source>
        <dbReference type="ARBA" id="ARBA00023125"/>
    </source>
</evidence>
<dbReference type="EC" id="5.6.2.4" evidence="8"/>
<proteinExistence type="inferred from homology"/>
<dbReference type="PANTHER" id="PTHR13710">
    <property type="entry name" value="DNA HELICASE RECQ FAMILY MEMBER"/>
    <property type="match status" value="1"/>
</dbReference>
<dbReference type="GO" id="GO:0005634">
    <property type="term" value="C:nucleus"/>
    <property type="evidence" value="ECO:0007669"/>
    <property type="project" value="TreeGrafter"/>
</dbReference>
<keyword evidence="11" id="KW-1185">Reference proteome</keyword>
<evidence type="ECO:0000256" key="9">
    <source>
        <dbReference type="ARBA" id="ARBA00044542"/>
    </source>
</evidence>
<name>A0A7D9KAM2_PARCT</name>
<sequence length="349" mass="39273">MAAVFGEYSWQEAFYSVEALFEIETLFPEQKEAIKAFIEKDVSIFVSLPTGAGKSMIFQSLPFVFDSLYGNPRGTSVLMVISPLKALMKDQVNYLLDRGIPAVAIVDELSADPEIIQQVKNGTYTLVYGSPECFLSSKTWRDIFSDTDFTSKLIGVAIDEAHCIVHWGLSGNKKVPFRKWFGCLGEIRSLIPKNNKIIIVTATATKATKSQILESLDITADQLHTVEQNPNRINLMYILSYMDKQRSLKDVFIKLITELRTVLCKTERTLIYCQTRKQCSLLFRMFEINLGKNMYNGAALPPNRLVEMFHAGTPQSVKDHVIKNMTATESHLRVLIATVAFGMGVNCKE</sequence>
<dbReference type="OrthoDB" id="5984650at2759"/>
<keyword evidence="5" id="KW-0413">Isomerase</keyword>
<dbReference type="Proteomes" id="UP001152795">
    <property type="component" value="Unassembled WGS sequence"/>
</dbReference>
<dbReference type="PROSITE" id="PS51192">
    <property type="entry name" value="HELICASE_ATP_BIND_1"/>
    <property type="match status" value="1"/>
</dbReference>
<comment type="similarity">
    <text evidence="1">Belongs to the helicase family. RecQ subfamily.</text>
</comment>
<evidence type="ECO:0000313" key="11">
    <source>
        <dbReference type="Proteomes" id="UP001152795"/>
    </source>
</evidence>
<evidence type="ECO:0000256" key="8">
    <source>
        <dbReference type="ARBA" id="ARBA00034808"/>
    </source>
</evidence>
<dbReference type="GO" id="GO:0043138">
    <property type="term" value="F:3'-5' DNA helicase activity"/>
    <property type="evidence" value="ECO:0007669"/>
    <property type="project" value="UniProtKB-EC"/>
</dbReference>
<dbReference type="GO" id="GO:0009378">
    <property type="term" value="F:four-way junction helicase activity"/>
    <property type="evidence" value="ECO:0007669"/>
    <property type="project" value="TreeGrafter"/>
</dbReference>
<dbReference type="EMBL" id="CACRXK020032906">
    <property type="protein sequence ID" value="CAB4043686.1"/>
    <property type="molecule type" value="Genomic_DNA"/>
</dbReference>
<dbReference type="GO" id="GO:0003677">
    <property type="term" value="F:DNA binding"/>
    <property type="evidence" value="ECO:0007669"/>
    <property type="project" value="UniProtKB-KW"/>
</dbReference>
<dbReference type="InterPro" id="IPR011545">
    <property type="entry name" value="DEAD/DEAH_box_helicase_dom"/>
</dbReference>
<keyword evidence="6" id="KW-0539">Nucleus</keyword>
<organism evidence="10 11">
    <name type="scientific">Paramuricea clavata</name>
    <name type="common">Red gorgonian</name>
    <name type="synonym">Violescent sea-whip</name>
    <dbReference type="NCBI Taxonomy" id="317549"/>
    <lineage>
        <taxon>Eukaryota</taxon>
        <taxon>Metazoa</taxon>
        <taxon>Cnidaria</taxon>
        <taxon>Anthozoa</taxon>
        <taxon>Octocorallia</taxon>
        <taxon>Malacalcyonacea</taxon>
        <taxon>Plexauridae</taxon>
        <taxon>Paramuricea</taxon>
    </lineage>
</organism>
<dbReference type="Pfam" id="PF00270">
    <property type="entry name" value="DEAD"/>
    <property type="match status" value="1"/>
</dbReference>
<dbReference type="Pfam" id="PF00271">
    <property type="entry name" value="Helicase_C"/>
    <property type="match status" value="1"/>
</dbReference>
<evidence type="ECO:0000256" key="7">
    <source>
        <dbReference type="ARBA" id="ARBA00034617"/>
    </source>
</evidence>
<comment type="catalytic activity">
    <reaction evidence="7">
        <text>Couples ATP hydrolysis with the unwinding of duplex DNA by translocating in the 3'-5' direction.</text>
        <dbReference type="EC" id="5.6.2.4"/>
    </reaction>
</comment>
<keyword evidence="4" id="KW-0238">DNA-binding</keyword>
<dbReference type="InterPro" id="IPR001650">
    <property type="entry name" value="Helicase_C-like"/>
</dbReference>
<keyword evidence="3" id="KW-0067">ATP-binding</keyword>
<keyword evidence="2" id="KW-0547">Nucleotide-binding</keyword>
<evidence type="ECO:0000256" key="3">
    <source>
        <dbReference type="ARBA" id="ARBA00022840"/>
    </source>
</evidence>
<dbReference type="InterPro" id="IPR014001">
    <property type="entry name" value="Helicase_ATP-bd"/>
</dbReference>
<evidence type="ECO:0000256" key="2">
    <source>
        <dbReference type="ARBA" id="ARBA00022741"/>
    </source>
</evidence>
<evidence type="ECO:0000256" key="1">
    <source>
        <dbReference type="ARBA" id="ARBA00005446"/>
    </source>
</evidence>
<feature type="non-terminal residue" evidence="10">
    <location>
        <position position="1"/>
    </location>
</feature>
<dbReference type="PROSITE" id="PS51194">
    <property type="entry name" value="HELICASE_CTER"/>
    <property type="match status" value="1"/>
</dbReference>
<dbReference type="SMART" id="SM00487">
    <property type="entry name" value="DEXDc"/>
    <property type="match status" value="1"/>
</dbReference>
<evidence type="ECO:0000313" key="10">
    <source>
        <dbReference type="EMBL" id="CAB4043686.1"/>
    </source>
</evidence>
<dbReference type="GO" id="GO:0005524">
    <property type="term" value="F:ATP binding"/>
    <property type="evidence" value="ECO:0007669"/>
    <property type="project" value="UniProtKB-KW"/>
</dbReference>
<dbReference type="AlphaFoldDB" id="A0A7D9KAM2"/>
<dbReference type="PANTHER" id="PTHR13710:SF153">
    <property type="entry name" value="RECQ-LIKE DNA HELICASE BLM"/>
    <property type="match status" value="1"/>
</dbReference>
<dbReference type="Gene3D" id="3.40.50.300">
    <property type="entry name" value="P-loop containing nucleotide triphosphate hydrolases"/>
    <property type="match status" value="2"/>
</dbReference>
<evidence type="ECO:0000256" key="6">
    <source>
        <dbReference type="ARBA" id="ARBA00023242"/>
    </source>
</evidence>
<dbReference type="GO" id="GO:0005737">
    <property type="term" value="C:cytoplasm"/>
    <property type="evidence" value="ECO:0007669"/>
    <property type="project" value="TreeGrafter"/>
</dbReference>